<dbReference type="RefSeq" id="WP_118669647.1">
    <property type="nucleotide sequence ID" value="NZ_JBBNFM010000001.1"/>
</dbReference>
<dbReference type="Pfam" id="PF21983">
    <property type="entry name" value="NikA-like"/>
    <property type="match status" value="1"/>
</dbReference>
<sequence length="111" mass="12772">MKEYRTKQINFRVTESEYARISERMQEAGVNHPSAYLRKMAMDGYILKLDLGDLQEIQRLARINSNNINQIAKHANETGAVYKSDVEELTAGQKEIQKLLRGIFSELAKIQ</sequence>
<organism evidence="1 2">
    <name type="scientific">Coprococcus ammoniilyticus</name>
    <dbReference type="NCBI Taxonomy" id="2981785"/>
    <lineage>
        <taxon>Bacteria</taxon>
        <taxon>Bacillati</taxon>
        <taxon>Bacillota</taxon>
        <taxon>Clostridia</taxon>
        <taxon>Lachnospirales</taxon>
        <taxon>Lachnospiraceae</taxon>
        <taxon>Coprococcus</taxon>
    </lineage>
</organism>
<keyword evidence="2" id="KW-1185">Reference proteome</keyword>
<dbReference type="InterPro" id="IPR053842">
    <property type="entry name" value="NikA-like"/>
</dbReference>
<comment type="caution">
    <text evidence="1">The sequence shown here is derived from an EMBL/GenBank/DDBJ whole genome shotgun (WGS) entry which is preliminary data.</text>
</comment>
<protein>
    <submittedName>
        <fullName evidence="1">Plasmid mobilization relaxosome protein MobC</fullName>
    </submittedName>
</protein>
<evidence type="ECO:0000313" key="1">
    <source>
        <dbReference type="EMBL" id="MEQ2452465.1"/>
    </source>
</evidence>
<proteinExistence type="predicted"/>
<reference evidence="1 2" key="1">
    <citation type="submission" date="2024-04" db="EMBL/GenBank/DDBJ databases">
        <title>Human intestinal bacterial collection.</title>
        <authorList>
            <person name="Pauvert C."/>
            <person name="Hitch T.C.A."/>
            <person name="Clavel T."/>
        </authorList>
    </citation>
    <scope>NUCLEOTIDE SEQUENCE [LARGE SCALE GENOMIC DNA]</scope>
    <source>
        <strain evidence="1 2">CLA-AA-H141</strain>
    </source>
</reference>
<evidence type="ECO:0000313" key="2">
    <source>
        <dbReference type="Proteomes" id="UP001482186"/>
    </source>
</evidence>
<dbReference type="EMBL" id="JBBNFM010000001">
    <property type="protein sequence ID" value="MEQ2452465.1"/>
    <property type="molecule type" value="Genomic_DNA"/>
</dbReference>
<gene>
    <name evidence="1" type="primary">mobC</name>
    <name evidence="1" type="ORF">AAAT04_00190</name>
</gene>
<name>A0ABV1ED08_9FIRM</name>
<dbReference type="Proteomes" id="UP001482186">
    <property type="component" value="Unassembled WGS sequence"/>
</dbReference>
<accession>A0ABV1ED08</accession>